<dbReference type="Proteomes" id="UP001589748">
    <property type="component" value="Unassembled WGS sequence"/>
</dbReference>
<organism evidence="3 4">
    <name type="scientific">Kineococcus gynurae</name>
    <dbReference type="NCBI Taxonomy" id="452979"/>
    <lineage>
        <taxon>Bacteria</taxon>
        <taxon>Bacillati</taxon>
        <taxon>Actinomycetota</taxon>
        <taxon>Actinomycetes</taxon>
        <taxon>Kineosporiales</taxon>
        <taxon>Kineosporiaceae</taxon>
        <taxon>Kineococcus</taxon>
    </lineage>
</organism>
<feature type="transmembrane region" description="Helical" evidence="2">
    <location>
        <begin position="43"/>
        <end position="61"/>
    </location>
</feature>
<evidence type="ECO:0000313" key="4">
    <source>
        <dbReference type="Proteomes" id="UP001589748"/>
    </source>
</evidence>
<dbReference type="EMBL" id="JBHMDM010000004">
    <property type="protein sequence ID" value="MFB9376800.1"/>
    <property type="molecule type" value="Genomic_DNA"/>
</dbReference>
<reference evidence="3 4" key="1">
    <citation type="submission" date="2024-09" db="EMBL/GenBank/DDBJ databases">
        <authorList>
            <person name="Sun Q."/>
            <person name="Mori K."/>
        </authorList>
    </citation>
    <scope>NUCLEOTIDE SEQUENCE [LARGE SCALE GENOMIC DNA]</scope>
    <source>
        <strain evidence="3 4">TISTR 1856</strain>
    </source>
</reference>
<evidence type="ECO:0000256" key="1">
    <source>
        <dbReference type="SAM" id="MobiDB-lite"/>
    </source>
</evidence>
<evidence type="ECO:0000256" key="2">
    <source>
        <dbReference type="SAM" id="Phobius"/>
    </source>
</evidence>
<keyword evidence="2" id="KW-0472">Membrane</keyword>
<keyword evidence="2" id="KW-1133">Transmembrane helix</keyword>
<accession>A0ABV5LRT9</accession>
<protein>
    <recommendedName>
        <fullName evidence="5">Integral membrane protein</fullName>
    </recommendedName>
</protein>
<gene>
    <name evidence="3" type="ORF">ACFFVI_07455</name>
</gene>
<evidence type="ECO:0000313" key="3">
    <source>
        <dbReference type="EMBL" id="MFB9376800.1"/>
    </source>
</evidence>
<feature type="compositionally biased region" description="Polar residues" evidence="1">
    <location>
        <begin position="1"/>
        <end position="13"/>
    </location>
</feature>
<feature type="region of interest" description="Disordered" evidence="1">
    <location>
        <begin position="1"/>
        <end position="32"/>
    </location>
</feature>
<keyword evidence="2" id="KW-0812">Transmembrane</keyword>
<comment type="caution">
    <text evidence="3">The sequence shown here is derived from an EMBL/GenBank/DDBJ whole genome shotgun (WGS) entry which is preliminary data.</text>
</comment>
<feature type="transmembrane region" description="Helical" evidence="2">
    <location>
        <begin position="73"/>
        <end position="95"/>
    </location>
</feature>
<evidence type="ECO:0008006" key="5">
    <source>
        <dbReference type="Google" id="ProtNLM"/>
    </source>
</evidence>
<name>A0ABV5LRT9_9ACTN</name>
<sequence>MSSTTPEPAQSEQPGPPEDEATEPEGTGFVQVTRRRAPRYRSFMVTGALIALAISGGIALTTPPSGGYSQQALFGYLLVSLGFFFVLLGGLLAVLSERRAIGRAPRSRRAGRRRRV</sequence>
<dbReference type="RefSeq" id="WP_380135752.1">
    <property type="nucleotide sequence ID" value="NZ_JBHLUI010000003.1"/>
</dbReference>
<proteinExistence type="predicted"/>
<keyword evidence="4" id="KW-1185">Reference proteome</keyword>